<dbReference type="Proteomes" id="UP000507245">
    <property type="component" value="Unassembled WGS sequence"/>
</dbReference>
<dbReference type="PANTHER" id="PTHR27002">
    <property type="entry name" value="RECEPTOR-LIKE SERINE/THREONINE-PROTEIN KINASE SD1-8"/>
    <property type="match status" value="1"/>
</dbReference>
<proteinExistence type="predicted"/>
<evidence type="ECO:0000256" key="2">
    <source>
        <dbReference type="ARBA" id="ARBA00022527"/>
    </source>
</evidence>
<evidence type="ECO:0000256" key="4">
    <source>
        <dbReference type="ARBA" id="ARBA00022692"/>
    </source>
</evidence>
<evidence type="ECO:0000256" key="3">
    <source>
        <dbReference type="ARBA" id="ARBA00022679"/>
    </source>
</evidence>
<evidence type="ECO:0000256" key="12">
    <source>
        <dbReference type="ARBA" id="ARBA00023170"/>
    </source>
</evidence>
<keyword evidence="8" id="KW-0418">Kinase</keyword>
<keyword evidence="9" id="KW-0067">ATP-binding</keyword>
<evidence type="ECO:0000256" key="1">
    <source>
        <dbReference type="ARBA" id="ARBA00004167"/>
    </source>
</evidence>
<keyword evidence="11" id="KW-0472">Membrane</keyword>
<keyword evidence="6" id="KW-0677">Repeat</keyword>
<reference evidence="16" key="1">
    <citation type="journal article" date="2020" name="Genome Biol.">
        <title>Gamete binning: chromosome-level and haplotype-resolved genome assembly enabled by high-throughput single-cell sequencing of gamete genomes.</title>
        <authorList>
            <person name="Campoy J.A."/>
            <person name="Sun H."/>
            <person name="Goel M."/>
            <person name="Jiao W.-B."/>
            <person name="Folz-Donahue K."/>
            <person name="Wang N."/>
            <person name="Rubio M."/>
            <person name="Liu C."/>
            <person name="Kukat C."/>
            <person name="Ruiz D."/>
            <person name="Huettel B."/>
            <person name="Schneeberger K."/>
        </authorList>
    </citation>
    <scope>NUCLEOTIDE SEQUENCE [LARGE SCALE GENOMIC DNA]</scope>
    <source>
        <strain evidence="16">cv. Rojo Pasion</strain>
    </source>
</reference>
<dbReference type="Gene3D" id="3.30.200.20">
    <property type="entry name" value="Phosphorylase Kinase, domain 1"/>
    <property type="match status" value="1"/>
</dbReference>
<dbReference type="OrthoDB" id="1165595at2759"/>
<keyword evidence="13" id="KW-0325">Glycoprotein</keyword>
<keyword evidence="2" id="KW-0723">Serine/threonine-protein kinase</keyword>
<organism evidence="15 16">
    <name type="scientific">Prunus armeniaca</name>
    <name type="common">Apricot</name>
    <name type="synonym">Armeniaca vulgaris</name>
    <dbReference type="NCBI Taxonomy" id="36596"/>
    <lineage>
        <taxon>Eukaryota</taxon>
        <taxon>Viridiplantae</taxon>
        <taxon>Streptophyta</taxon>
        <taxon>Embryophyta</taxon>
        <taxon>Tracheophyta</taxon>
        <taxon>Spermatophyta</taxon>
        <taxon>Magnoliopsida</taxon>
        <taxon>eudicotyledons</taxon>
        <taxon>Gunneridae</taxon>
        <taxon>Pentapetalae</taxon>
        <taxon>rosids</taxon>
        <taxon>fabids</taxon>
        <taxon>Rosales</taxon>
        <taxon>Rosaceae</taxon>
        <taxon>Amygdaloideae</taxon>
        <taxon>Amygdaleae</taxon>
        <taxon>Prunus</taxon>
    </lineage>
</organism>
<evidence type="ECO:0000256" key="13">
    <source>
        <dbReference type="ARBA" id="ARBA00023180"/>
    </source>
</evidence>
<dbReference type="PANTHER" id="PTHR27002:SF1073">
    <property type="entry name" value="CYSTEINE-RICH RECEPTOR-LIKE PROTEIN KINASE 29"/>
    <property type="match status" value="1"/>
</dbReference>
<gene>
    <name evidence="15" type="ORF">ORAREDHAP_LOCUS24426</name>
</gene>
<keyword evidence="3" id="KW-0808">Transferase</keyword>
<dbReference type="SUPFAM" id="SSF56112">
    <property type="entry name" value="Protein kinase-like (PK-like)"/>
    <property type="match status" value="1"/>
</dbReference>
<protein>
    <recommendedName>
        <fullName evidence="14">Protein kinase domain-containing protein</fullName>
    </recommendedName>
</protein>
<keyword evidence="7" id="KW-0547">Nucleotide-binding</keyword>
<evidence type="ECO:0000313" key="15">
    <source>
        <dbReference type="EMBL" id="CAB4306256.1"/>
    </source>
</evidence>
<keyword evidence="12" id="KW-0675">Receptor</keyword>
<dbReference type="Gene3D" id="1.10.510.10">
    <property type="entry name" value="Transferase(Phosphotransferase) domain 1"/>
    <property type="match status" value="1"/>
</dbReference>
<feature type="domain" description="Protein kinase" evidence="14">
    <location>
        <begin position="34"/>
        <end position="228"/>
    </location>
</feature>
<dbReference type="AlphaFoldDB" id="A0A6J5WWW5"/>
<evidence type="ECO:0000313" key="16">
    <source>
        <dbReference type="Proteomes" id="UP000507245"/>
    </source>
</evidence>
<comment type="subcellular location">
    <subcellularLocation>
        <location evidence="1">Membrane</location>
        <topology evidence="1">Single-pass membrane protein</topology>
    </subcellularLocation>
</comment>
<keyword evidence="5" id="KW-0732">Signal</keyword>
<keyword evidence="10" id="KW-1133">Transmembrane helix</keyword>
<keyword evidence="4" id="KW-0812">Transmembrane</keyword>
<evidence type="ECO:0000256" key="11">
    <source>
        <dbReference type="ARBA" id="ARBA00023136"/>
    </source>
</evidence>
<dbReference type="PROSITE" id="PS50011">
    <property type="entry name" value="PROTEIN_KINASE_DOM"/>
    <property type="match status" value="1"/>
</dbReference>
<dbReference type="GO" id="GO:0005524">
    <property type="term" value="F:ATP binding"/>
    <property type="evidence" value="ECO:0007669"/>
    <property type="project" value="UniProtKB-KW"/>
</dbReference>
<dbReference type="GO" id="GO:0005886">
    <property type="term" value="C:plasma membrane"/>
    <property type="evidence" value="ECO:0007669"/>
    <property type="project" value="TreeGrafter"/>
</dbReference>
<accession>A0A6J5WWW5</accession>
<keyword evidence="16" id="KW-1185">Reference proteome</keyword>
<evidence type="ECO:0000256" key="7">
    <source>
        <dbReference type="ARBA" id="ARBA00022741"/>
    </source>
</evidence>
<evidence type="ECO:0000256" key="10">
    <source>
        <dbReference type="ARBA" id="ARBA00022989"/>
    </source>
</evidence>
<name>A0A6J5WWW5_PRUAR</name>
<dbReference type="Pfam" id="PF07714">
    <property type="entry name" value="PK_Tyr_Ser-Thr"/>
    <property type="match status" value="2"/>
</dbReference>
<sequence length="228" mass="25619">MRKPKKHVETLDEIRSAESLQFDFGTIRAATDNFSDSNKLRQGGFGAVYQGRPANGQEIAVKRLSRDSRQGGQEFKNEVLLVAKLQHRNLVRLLGFCLEGNERLLVYEFVPNASLDQFIFGMVFFLSCCLHNICQFISGCMAPEYVYHGKFSVKSDVFSFGVLVLEICSGHKNSSFHINGNAEDLLSYAWINWREETALNLIDSTLMATAHSQSSNQHQNSSPTAAWT</sequence>
<evidence type="ECO:0000256" key="6">
    <source>
        <dbReference type="ARBA" id="ARBA00022737"/>
    </source>
</evidence>
<evidence type="ECO:0000259" key="14">
    <source>
        <dbReference type="PROSITE" id="PS50011"/>
    </source>
</evidence>
<dbReference type="InterPro" id="IPR001245">
    <property type="entry name" value="Ser-Thr/Tyr_kinase_cat_dom"/>
</dbReference>
<dbReference type="FunFam" id="3.30.200.20:FF:000142">
    <property type="entry name" value="Cysteine-rich receptor-like protein kinase 10"/>
    <property type="match status" value="1"/>
</dbReference>
<evidence type="ECO:0000256" key="9">
    <source>
        <dbReference type="ARBA" id="ARBA00022840"/>
    </source>
</evidence>
<evidence type="ECO:0000256" key="8">
    <source>
        <dbReference type="ARBA" id="ARBA00022777"/>
    </source>
</evidence>
<dbReference type="GO" id="GO:0004674">
    <property type="term" value="F:protein serine/threonine kinase activity"/>
    <property type="evidence" value="ECO:0007669"/>
    <property type="project" value="UniProtKB-KW"/>
</dbReference>
<dbReference type="InterPro" id="IPR011009">
    <property type="entry name" value="Kinase-like_dom_sf"/>
</dbReference>
<evidence type="ECO:0000256" key="5">
    <source>
        <dbReference type="ARBA" id="ARBA00022729"/>
    </source>
</evidence>
<dbReference type="InterPro" id="IPR000719">
    <property type="entry name" value="Prot_kinase_dom"/>
</dbReference>
<dbReference type="EMBL" id="CAEKKB010000004">
    <property type="protein sequence ID" value="CAB4306256.1"/>
    <property type="molecule type" value="Genomic_DNA"/>
</dbReference>